<evidence type="ECO:0000313" key="2">
    <source>
        <dbReference type="EMBL" id="GAH43735.1"/>
    </source>
</evidence>
<organism evidence="2">
    <name type="scientific">marine sediment metagenome</name>
    <dbReference type="NCBI Taxonomy" id="412755"/>
    <lineage>
        <taxon>unclassified sequences</taxon>
        <taxon>metagenomes</taxon>
        <taxon>ecological metagenomes</taxon>
    </lineage>
</organism>
<feature type="domain" description="N-acetyltransferase" evidence="1">
    <location>
        <begin position="14"/>
        <end position="153"/>
    </location>
</feature>
<accession>X1GFY1</accession>
<dbReference type="InterPro" id="IPR000182">
    <property type="entry name" value="GNAT_dom"/>
</dbReference>
<dbReference type="InterPro" id="IPR016181">
    <property type="entry name" value="Acyl_CoA_acyltransferase"/>
</dbReference>
<name>X1GFY1_9ZZZZ</name>
<dbReference type="PANTHER" id="PTHR43792">
    <property type="entry name" value="GNAT FAMILY, PUTATIVE (AFU_ORTHOLOGUE AFUA_3G00765)-RELATED-RELATED"/>
    <property type="match status" value="1"/>
</dbReference>
<dbReference type="SUPFAM" id="SSF55729">
    <property type="entry name" value="Acyl-CoA N-acyltransferases (Nat)"/>
    <property type="match status" value="1"/>
</dbReference>
<dbReference type="Pfam" id="PF13302">
    <property type="entry name" value="Acetyltransf_3"/>
    <property type="match status" value="1"/>
</dbReference>
<proteinExistence type="predicted"/>
<dbReference type="InterPro" id="IPR051531">
    <property type="entry name" value="N-acetyltransferase"/>
</dbReference>
<sequence length="153" mass="17667">MKTFDKLYLVTERLVIRPLVDKDVEELFAIYSDPEVMKFWSTIPWTKLAQAKELIDENAEAFKTGSHIQFGIEAKVEQNLMGTCILFNFSEQCKRAEIGYILGKPFWGHGYMSEAISALINYAFSDMELHRIEADIDPRNLPSLKLLKRLGFK</sequence>
<protein>
    <recommendedName>
        <fullName evidence="1">N-acetyltransferase domain-containing protein</fullName>
    </recommendedName>
</protein>
<dbReference type="PROSITE" id="PS51186">
    <property type="entry name" value="GNAT"/>
    <property type="match status" value="1"/>
</dbReference>
<evidence type="ECO:0000259" key="1">
    <source>
        <dbReference type="PROSITE" id="PS51186"/>
    </source>
</evidence>
<gene>
    <name evidence="2" type="ORF">S03H2_23250</name>
</gene>
<feature type="non-terminal residue" evidence="2">
    <location>
        <position position="153"/>
    </location>
</feature>
<dbReference type="GO" id="GO:0016747">
    <property type="term" value="F:acyltransferase activity, transferring groups other than amino-acyl groups"/>
    <property type="evidence" value="ECO:0007669"/>
    <property type="project" value="InterPro"/>
</dbReference>
<dbReference type="AlphaFoldDB" id="X1GFY1"/>
<comment type="caution">
    <text evidence="2">The sequence shown here is derived from an EMBL/GenBank/DDBJ whole genome shotgun (WGS) entry which is preliminary data.</text>
</comment>
<reference evidence="2" key="1">
    <citation type="journal article" date="2014" name="Front. Microbiol.">
        <title>High frequency of phylogenetically diverse reductive dehalogenase-homologous genes in deep subseafloor sedimentary metagenomes.</title>
        <authorList>
            <person name="Kawai M."/>
            <person name="Futagami T."/>
            <person name="Toyoda A."/>
            <person name="Takaki Y."/>
            <person name="Nishi S."/>
            <person name="Hori S."/>
            <person name="Arai W."/>
            <person name="Tsubouchi T."/>
            <person name="Morono Y."/>
            <person name="Uchiyama I."/>
            <person name="Ito T."/>
            <person name="Fujiyama A."/>
            <person name="Inagaki F."/>
            <person name="Takami H."/>
        </authorList>
    </citation>
    <scope>NUCLEOTIDE SEQUENCE</scope>
    <source>
        <strain evidence="2">Expedition CK06-06</strain>
    </source>
</reference>
<dbReference type="Gene3D" id="3.40.630.30">
    <property type="match status" value="1"/>
</dbReference>
<dbReference type="EMBL" id="BARU01012671">
    <property type="protein sequence ID" value="GAH43735.1"/>
    <property type="molecule type" value="Genomic_DNA"/>
</dbReference>